<evidence type="ECO:0000313" key="6">
    <source>
        <dbReference type="EMBL" id="GLS17381.1"/>
    </source>
</evidence>
<keyword evidence="7" id="KW-1185">Reference proteome</keyword>
<gene>
    <name evidence="6" type="ORF">GCM10007874_03960</name>
</gene>
<dbReference type="SUPFAM" id="SSF53383">
    <property type="entry name" value="PLP-dependent transferases"/>
    <property type="match status" value="1"/>
</dbReference>
<comment type="cofactor">
    <cofactor evidence="1">
        <name>pyridoxal 5'-phosphate</name>
        <dbReference type="ChEBI" id="CHEBI:597326"/>
    </cofactor>
</comment>
<dbReference type="InterPro" id="IPR001597">
    <property type="entry name" value="ArAA_b-elim_lyase/Thr_aldolase"/>
</dbReference>
<dbReference type="Gene3D" id="3.40.640.10">
    <property type="entry name" value="Type I PLP-dependent aspartate aminotransferase-like (Major domain)"/>
    <property type="match status" value="1"/>
</dbReference>
<sequence>MNFASDNWAGASPRIIDALTRGAGGIAPAYGNDDLTRELKARLSSLFGRDVGLLFAATGTAANSLALSALSPSYGAIYAHQDAHIVGDEAGAPEFFTHGARLIPLAGPAGKLTPEVLEAAVARGSGSGSPIPKPAALSIAQATESGTVYREAEISALTAVAKARGLKVHMDGARFANAVAFLEKADRGARLADITWKAGVDALSLGLTKNGALMAEAVVLFEADKAAEIEWLRKRSGHVVSKAWPIAAQFLAMLENDHWLELARHANAMATALSEGLVESGHALGFPTEANEVFAVLPKALIARLRQEGAKLYEWPAAALPESERLGKDADLTRLVTSFATKEGEVERFLEIVRG</sequence>
<evidence type="ECO:0000256" key="3">
    <source>
        <dbReference type="ARBA" id="ARBA00011881"/>
    </source>
</evidence>
<evidence type="ECO:0000256" key="1">
    <source>
        <dbReference type="ARBA" id="ARBA00001933"/>
    </source>
</evidence>
<organism evidence="6 7">
    <name type="scientific">Labrys miyagiensis</name>
    <dbReference type="NCBI Taxonomy" id="346912"/>
    <lineage>
        <taxon>Bacteria</taxon>
        <taxon>Pseudomonadati</taxon>
        <taxon>Pseudomonadota</taxon>
        <taxon>Alphaproteobacteria</taxon>
        <taxon>Hyphomicrobiales</taxon>
        <taxon>Xanthobacteraceae</taxon>
        <taxon>Labrys</taxon>
    </lineage>
</organism>
<dbReference type="PANTHER" id="PTHR48097">
    <property type="entry name" value="L-THREONINE ALDOLASE-RELATED"/>
    <property type="match status" value="1"/>
</dbReference>
<proteinExistence type="inferred from homology"/>
<reference evidence="7" key="1">
    <citation type="journal article" date="2019" name="Int. J. Syst. Evol. Microbiol.">
        <title>The Global Catalogue of Microorganisms (GCM) 10K type strain sequencing project: providing services to taxonomists for standard genome sequencing and annotation.</title>
        <authorList>
            <consortium name="The Broad Institute Genomics Platform"/>
            <consortium name="The Broad Institute Genome Sequencing Center for Infectious Disease"/>
            <person name="Wu L."/>
            <person name="Ma J."/>
        </authorList>
    </citation>
    <scope>NUCLEOTIDE SEQUENCE [LARGE SCALE GENOMIC DNA]</scope>
    <source>
        <strain evidence="7">NBRC 101365</strain>
    </source>
</reference>
<dbReference type="RefSeq" id="WP_284310205.1">
    <property type="nucleotide sequence ID" value="NZ_BSPC01000005.1"/>
</dbReference>
<evidence type="ECO:0000313" key="7">
    <source>
        <dbReference type="Proteomes" id="UP001156882"/>
    </source>
</evidence>
<dbReference type="Proteomes" id="UP001156882">
    <property type="component" value="Unassembled WGS sequence"/>
</dbReference>
<name>A0ABQ6CAH7_9HYPH</name>
<dbReference type="Pfam" id="PF01212">
    <property type="entry name" value="Beta_elim_lyase"/>
    <property type="match status" value="1"/>
</dbReference>
<dbReference type="PANTHER" id="PTHR48097:SF5">
    <property type="entry name" value="LOW SPECIFICITY L-THREONINE ALDOLASE"/>
    <property type="match status" value="1"/>
</dbReference>
<dbReference type="Gene3D" id="3.90.1150.10">
    <property type="entry name" value="Aspartate Aminotransferase, domain 1"/>
    <property type="match status" value="1"/>
</dbReference>
<feature type="domain" description="Aromatic amino acid beta-eliminating lyase/threonine aldolase" evidence="5">
    <location>
        <begin position="3"/>
        <end position="297"/>
    </location>
</feature>
<evidence type="ECO:0000256" key="4">
    <source>
        <dbReference type="ARBA" id="ARBA00022898"/>
    </source>
</evidence>
<accession>A0ABQ6CAH7</accession>
<keyword evidence="4" id="KW-0663">Pyridoxal phosphate</keyword>
<protein>
    <submittedName>
        <fullName evidence="6">L-threonine aldolase</fullName>
    </submittedName>
</protein>
<comment type="subunit">
    <text evidence="3">Homotetramer.</text>
</comment>
<comment type="caution">
    <text evidence="6">The sequence shown here is derived from an EMBL/GenBank/DDBJ whole genome shotgun (WGS) entry which is preliminary data.</text>
</comment>
<dbReference type="EMBL" id="BSPC01000005">
    <property type="protein sequence ID" value="GLS17381.1"/>
    <property type="molecule type" value="Genomic_DNA"/>
</dbReference>
<dbReference type="InterPro" id="IPR015421">
    <property type="entry name" value="PyrdxlP-dep_Trfase_major"/>
</dbReference>
<dbReference type="InterPro" id="IPR015424">
    <property type="entry name" value="PyrdxlP-dep_Trfase"/>
</dbReference>
<evidence type="ECO:0000259" key="5">
    <source>
        <dbReference type="Pfam" id="PF01212"/>
    </source>
</evidence>
<evidence type="ECO:0000256" key="2">
    <source>
        <dbReference type="ARBA" id="ARBA00006966"/>
    </source>
</evidence>
<dbReference type="InterPro" id="IPR015422">
    <property type="entry name" value="PyrdxlP-dep_Trfase_small"/>
</dbReference>
<comment type="similarity">
    <text evidence="2">Belongs to the threonine aldolase family.</text>
</comment>